<proteinExistence type="predicted"/>
<dbReference type="Gene3D" id="3.40.50.2300">
    <property type="match status" value="1"/>
</dbReference>
<sequence length="37" mass="3995">MNTILVVDDEPNYLIVISELLGEEGFETITADNGAKA</sequence>
<feature type="non-terminal residue" evidence="2">
    <location>
        <position position="37"/>
    </location>
</feature>
<feature type="domain" description="Response regulatory" evidence="1">
    <location>
        <begin position="3"/>
        <end position="37"/>
    </location>
</feature>
<evidence type="ECO:0000259" key="1">
    <source>
        <dbReference type="PROSITE" id="PS50110"/>
    </source>
</evidence>
<dbReference type="AlphaFoldDB" id="A0A3B0UP74"/>
<dbReference type="SUPFAM" id="SSF52172">
    <property type="entry name" value="CheY-like"/>
    <property type="match status" value="1"/>
</dbReference>
<dbReference type="PROSITE" id="PS50110">
    <property type="entry name" value="RESPONSE_REGULATORY"/>
    <property type="match status" value="1"/>
</dbReference>
<reference evidence="2" key="1">
    <citation type="submission" date="2018-06" db="EMBL/GenBank/DDBJ databases">
        <authorList>
            <person name="Zhirakovskaya E."/>
        </authorList>
    </citation>
    <scope>NUCLEOTIDE SEQUENCE</scope>
</reference>
<protein>
    <recommendedName>
        <fullName evidence="1">Response regulatory domain-containing protein</fullName>
    </recommendedName>
</protein>
<dbReference type="GO" id="GO:0000160">
    <property type="term" value="P:phosphorelay signal transduction system"/>
    <property type="evidence" value="ECO:0007669"/>
    <property type="project" value="InterPro"/>
</dbReference>
<evidence type="ECO:0000313" key="2">
    <source>
        <dbReference type="EMBL" id="VAW32638.1"/>
    </source>
</evidence>
<organism evidence="2">
    <name type="scientific">hydrothermal vent metagenome</name>
    <dbReference type="NCBI Taxonomy" id="652676"/>
    <lineage>
        <taxon>unclassified sequences</taxon>
        <taxon>metagenomes</taxon>
        <taxon>ecological metagenomes</taxon>
    </lineage>
</organism>
<gene>
    <name evidence="2" type="ORF">MNBD_DELTA03-148</name>
</gene>
<dbReference type="EMBL" id="UOEX01000005">
    <property type="protein sequence ID" value="VAW32638.1"/>
    <property type="molecule type" value="Genomic_DNA"/>
</dbReference>
<name>A0A3B0UP74_9ZZZZ</name>
<accession>A0A3B0UP74</accession>
<dbReference type="InterPro" id="IPR001789">
    <property type="entry name" value="Sig_transdc_resp-reg_receiver"/>
</dbReference>
<dbReference type="InterPro" id="IPR011006">
    <property type="entry name" value="CheY-like_superfamily"/>
</dbReference>